<protein>
    <submittedName>
        <fullName evidence="2">Uncharacterized protein</fullName>
    </submittedName>
</protein>
<evidence type="ECO:0000256" key="1">
    <source>
        <dbReference type="SAM" id="MobiDB-lite"/>
    </source>
</evidence>
<dbReference type="Proteomes" id="UP000182740">
    <property type="component" value="Unassembled WGS sequence"/>
</dbReference>
<name>A0A1K1S2H5_9PSEU</name>
<dbReference type="EMBL" id="FPJG01000006">
    <property type="protein sequence ID" value="SFW78261.1"/>
    <property type="molecule type" value="Genomic_DNA"/>
</dbReference>
<organism evidence="2 3">
    <name type="scientific">Amycolatopsis australiensis</name>
    <dbReference type="NCBI Taxonomy" id="546364"/>
    <lineage>
        <taxon>Bacteria</taxon>
        <taxon>Bacillati</taxon>
        <taxon>Actinomycetota</taxon>
        <taxon>Actinomycetes</taxon>
        <taxon>Pseudonocardiales</taxon>
        <taxon>Pseudonocardiaceae</taxon>
        <taxon>Amycolatopsis</taxon>
    </lineage>
</organism>
<sequence>MPDVPVPERPANLNRAFVLWLVIGGLTEIDMVRTVRVWWPFLVPVLLLAGCAGDPPPSPPPAPPALTLDQQAAWAFASADPCAFVAGEAEPKTTRYCVVRLPGGSAAKVALGGFGHAGRKAAKAVTIGELLAYQRAADGACETAFPLSFTKAVMVTTPGACAPGEPNLVAAARKLRGDLDALARPAPVNPVTRWDLCELLTTALRLEPDPSGPPSPDSEQGCSNQFGVAGPSLRVTVRPGASVAPAGPPGPDEVSLGDVNARVSEEVSPPGVDLPPTCGLRWDEGAVGGPAAGVYELSLATETRCAEAVNQAKAVRSTLRNAPGPPRPKTLGITPDQPDEASPAACRIVDEPAPGCRAAVPAEVPRGADAIMTAGSENADILCTMLAAGIRQAAVGEPRVANNVTGCVGTYGDASMTVELKLAGYSPSATPEPVTLGGLPGFAENYGTARFVDLSPYRDLARPASVRLSVNASIPDPPAESLAVADRIATAIGAAYFG</sequence>
<reference evidence="3" key="1">
    <citation type="submission" date="2016-11" db="EMBL/GenBank/DDBJ databases">
        <authorList>
            <person name="Varghese N."/>
            <person name="Submissions S."/>
        </authorList>
    </citation>
    <scope>NUCLEOTIDE SEQUENCE [LARGE SCALE GENOMIC DNA]</scope>
    <source>
        <strain evidence="3">DSM 44671</strain>
    </source>
</reference>
<gene>
    <name evidence="2" type="ORF">SAMN04489730_4482</name>
</gene>
<dbReference type="RefSeq" id="WP_072478104.1">
    <property type="nucleotide sequence ID" value="NZ_FPJG01000006.1"/>
</dbReference>
<accession>A0A1K1S2H5</accession>
<proteinExistence type="predicted"/>
<dbReference type="AlphaFoldDB" id="A0A1K1S2H5"/>
<evidence type="ECO:0000313" key="3">
    <source>
        <dbReference type="Proteomes" id="UP000182740"/>
    </source>
</evidence>
<feature type="region of interest" description="Disordered" evidence="1">
    <location>
        <begin position="205"/>
        <end position="229"/>
    </location>
</feature>
<feature type="region of interest" description="Disordered" evidence="1">
    <location>
        <begin position="319"/>
        <end position="342"/>
    </location>
</feature>
<keyword evidence="3" id="KW-1185">Reference proteome</keyword>
<evidence type="ECO:0000313" key="2">
    <source>
        <dbReference type="EMBL" id="SFW78261.1"/>
    </source>
</evidence>